<dbReference type="KEGG" id="mcos:GM418_15700"/>
<evidence type="ECO:0000256" key="13">
    <source>
        <dbReference type="ARBA" id="ARBA00030926"/>
    </source>
</evidence>
<comment type="function">
    <text evidence="2">Involved in the biosynthesis of the iron-molybdenum cofactor (FeMo-co or M-cluster) found in the dinitrogenase enzyme of the nitrogenase complex in nitrogen-fixing microorganisms. NifB catalyzes the crucial step of radical SAM-dependent carbide insertion that occurs concomitant with the insertion of a 9th sulfur and the rearrangement/coupling of two [4Fe-4S] clusters into a [8Fe-9S-C] cluster, the precursor to the M-cluster.</text>
</comment>
<dbReference type="InterPro" id="IPR058240">
    <property type="entry name" value="rSAM_sf"/>
</dbReference>
<dbReference type="SFLD" id="SFLDF00281">
    <property type="entry name" value="FeMo_cofactor_biosynthesis_pro"/>
    <property type="match status" value="1"/>
</dbReference>
<evidence type="ECO:0000256" key="2">
    <source>
        <dbReference type="ARBA" id="ARBA00003522"/>
    </source>
</evidence>
<keyword evidence="11" id="KW-0535">Nitrogen fixation</keyword>
<dbReference type="CDD" id="cd01335">
    <property type="entry name" value="Radical_SAM"/>
    <property type="match status" value="1"/>
</dbReference>
<dbReference type="InterPro" id="IPR036105">
    <property type="entry name" value="DiNase_FeMo-co_biosyn_sf"/>
</dbReference>
<dbReference type="GO" id="GO:0046872">
    <property type="term" value="F:metal ion binding"/>
    <property type="evidence" value="ECO:0007669"/>
    <property type="project" value="UniProtKB-KW"/>
</dbReference>
<dbReference type="InterPro" id="IPR000385">
    <property type="entry name" value="MoaA_NifB_PqqE_Fe-S-bd_CS"/>
</dbReference>
<dbReference type="InterPro" id="IPR007197">
    <property type="entry name" value="rSAM"/>
</dbReference>
<evidence type="ECO:0000256" key="14">
    <source>
        <dbReference type="ARBA" id="ARBA00032102"/>
    </source>
</evidence>
<dbReference type="SFLD" id="SFLDS00029">
    <property type="entry name" value="Radical_SAM"/>
    <property type="match status" value="1"/>
</dbReference>
<dbReference type="EMBL" id="CP046401">
    <property type="protein sequence ID" value="QGY45063.1"/>
    <property type="molecule type" value="Genomic_DNA"/>
</dbReference>
<evidence type="ECO:0000256" key="6">
    <source>
        <dbReference type="ARBA" id="ARBA00022485"/>
    </source>
</evidence>
<dbReference type="PANTHER" id="PTHR43787">
    <property type="entry name" value="FEMO COFACTOR BIOSYNTHESIS PROTEIN NIFB-RELATED"/>
    <property type="match status" value="1"/>
</dbReference>
<dbReference type="InterPro" id="IPR003731">
    <property type="entry name" value="Di-Nase_FeMo-co_biosynth"/>
</dbReference>
<evidence type="ECO:0000256" key="1">
    <source>
        <dbReference type="ARBA" id="ARBA00001966"/>
    </source>
</evidence>
<sequence>MKDTNRNTESNFLSFGEDRREACTPPSEGLGEAILKTHPCFNKEAKGEYARVHLPVAPLCNIQCNYCKRGFDCVNESRPGVTSEVLSPEQALAYTIRLKEKMPHLSVVGIAGPGDPFANPIQTMTTLRLIRKEFPEMVLCLSTNGLNVLPYIEELKELNVSHVTVTLNGTESETLSKIYKWVRFEKRGYFGKQGAEILLKNQMEAIRALKGVGFIVKVNTIVVPGINDDKVGEIAAAMKEMGVDVMNTIPLYPVEGTPFAEVEEPSSAFMKEVRKEVRKHLPPMTHCSRCRADAVGLLGQDDPEAKRILSEVSCLSVNMDESRPNVAVASYEGLLVNQHLGEATQLFIFRETPNGYKMLEQRPTPKPGAGNSRWKELGEVIDDCRALLVGGIGPSPSSILGRSGIKIVEMTGLIDDGLDAVYKGKELKTLKKADVFKCGAECSGKGTGCG</sequence>
<dbReference type="Proteomes" id="UP000428260">
    <property type="component" value="Chromosome"/>
</dbReference>
<comment type="cofactor">
    <cofactor evidence="1">
        <name>[4Fe-4S] cluster</name>
        <dbReference type="ChEBI" id="CHEBI:49883"/>
    </cofactor>
</comment>
<keyword evidence="9" id="KW-0408">Iron</keyword>
<comment type="similarity">
    <text evidence="4">Belongs to the radical SAM superfamily. NifB family.</text>
</comment>
<keyword evidence="7" id="KW-0949">S-adenosyl-L-methionine</keyword>
<keyword evidence="17" id="KW-1185">Reference proteome</keyword>
<dbReference type="InterPro" id="IPR013785">
    <property type="entry name" value="Aldolase_TIM"/>
</dbReference>
<gene>
    <name evidence="16" type="ORF">GM418_15700</name>
</gene>
<dbReference type="AlphaFoldDB" id="A0A6I6K0W0"/>
<organism evidence="16 17">
    <name type="scientific">Maribellus comscasis</name>
    <dbReference type="NCBI Taxonomy" id="2681766"/>
    <lineage>
        <taxon>Bacteria</taxon>
        <taxon>Pseudomonadati</taxon>
        <taxon>Bacteroidota</taxon>
        <taxon>Bacteroidia</taxon>
        <taxon>Marinilabiliales</taxon>
        <taxon>Prolixibacteraceae</taxon>
        <taxon>Maribellus</taxon>
    </lineage>
</organism>
<dbReference type="Pfam" id="PF04055">
    <property type="entry name" value="Radical_SAM"/>
    <property type="match status" value="1"/>
</dbReference>
<evidence type="ECO:0000256" key="11">
    <source>
        <dbReference type="ARBA" id="ARBA00023231"/>
    </source>
</evidence>
<keyword evidence="6" id="KW-0004">4Fe-4S</keyword>
<dbReference type="UniPathway" id="UPA00782"/>
<evidence type="ECO:0000313" key="16">
    <source>
        <dbReference type="EMBL" id="QGY45063.1"/>
    </source>
</evidence>
<evidence type="ECO:0000256" key="9">
    <source>
        <dbReference type="ARBA" id="ARBA00023004"/>
    </source>
</evidence>
<keyword evidence="12" id="KW-0456">Lyase</keyword>
<keyword evidence="8" id="KW-0479">Metal-binding</keyword>
<evidence type="ECO:0000256" key="8">
    <source>
        <dbReference type="ARBA" id="ARBA00022723"/>
    </source>
</evidence>
<evidence type="ECO:0000256" key="4">
    <source>
        <dbReference type="ARBA" id="ARBA00006804"/>
    </source>
</evidence>
<dbReference type="Gene3D" id="3.30.420.130">
    <property type="entry name" value="Dinitrogenase iron-molybdenum cofactor biosynthesis domain"/>
    <property type="match status" value="1"/>
</dbReference>
<dbReference type="PROSITE" id="PS51918">
    <property type="entry name" value="RADICAL_SAM"/>
    <property type="match status" value="1"/>
</dbReference>
<evidence type="ECO:0000256" key="12">
    <source>
        <dbReference type="ARBA" id="ARBA00023239"/>
    </source>
</evidence>
<dbReference type="SFLD" id="SFLDG01067">
    <property type="entry name" value="SPASM/twitch_domain_containing"/>
    <property type="match status" value="1"/>
</dbReference>
<name>A0A6I6K0W0_9BACT</name>
<dbReference type="SUPFAM" id="SSF53146">
    <property type="entry name" value="Nitrogenase accessory factor-like"/>
    <property type="match status" value="1"/>
</dbReference>
<evidence type="ECO:0000313" key="17">
    <source>
        <dbReference type="Proteomes" id="UP000428260"/>
    </source>
</evidence>
<evidence type="ECO:0000256" key="7">
    <source>
        <dbReference type="ARBA" id="ARBA00022691"/>
    </source>
</evidence>
<evidence type="ECO:0000256" key="5">
    <source>
        <dbReference type="ARBA" id="ARBA00021702"/>
    </source>
</evidence>
<dbReference type="PROSITE" id="PS01305">
    <property type="entry name" value="MOAA_NIFB_PQQE"/>
    <property type="match status" value="1"/>
</dbReference>
<dbReference type="InterPro" id="IPR006638">
    <property type="entry name" value="Elp3/MiaA/NifB-like_rSAM"/>
</dbReference>
<dbReference type="GO" id="GO:0051539">
    <property type="term" value="F:4 iron, 4 sulfur cluster binding"/>
    <property type="evidence" value="ECO:0007669"/>
    <property type="project" value="UniProtKB-KW"/>
</dbReference>
<evidence type="ECO:0000256" key="3">
    <source>
        <dbReference type="ARBA" id="ARBA00005155"/>
    </source>
</evidence>
<feature type="domain" description="Radical SAM core" evidence="15">
    <location>
        <begin position="46"/>
        <end position="284"/>
    </location>
</feature>
<reference evidence="16 17" key="1">
    <citation type="submission" date="2019-11" db="EMBL/GenBank/DDBJ databases">
        <authorList>
            <person name="Zheng R.K."/>
            <person name="Sun C.M."/>
        </authorList>
    </citation>
    <scope>NUCLEOTIDE SEQUENCE [LARGE SCALE GENOMIC DNA]</scope>
    <source>
        <strain evidence="16 17">WC007</strain>
    </source>
</reference>
<dbReference type="Pfam" id="PF02579">
    <property type="entry name" value="Nitro_FeMo-Co"/>
    <property type="match status" value="1"/>
</dbReference>
<keyword evidence="10" id="KW-0411">Iron-sulfur</keyword>
<proteinExistence type="inferred from homology"/>
<dbReference type="SUPFAM" id="SSF102114">
    <property type="entry name" value="Radical SAM enzymes"/>
    <property type="match status" value="1"/>
</dbReference>
<dbReference type="Gene3D" id="3.20.20.70">
    <property type="entry name" value="Aldolase class I"/>
    <property type="match status" value="1"/>
</dbReference>
<dbReference type="SMART" id="SM00729">
    <property type="entry name" value="Elp3"/>
    <property type="match status" value="1"/>
</dbReference>
<protein>
    <recommendedName>
        <fullName evidence="5">FeMo cofactor biosynthesis protein NifB</fullName>
    </recommendedName>
    <alternativeName>
        <fullName evidence="14">Nitrogenase cofactor maturase NifB</fullName>
    </alternativeName>
    <alternativeName>
        <fullName evidence="13">Radical SAM assemblase NifB</fullName>
    </alternativeName>
</protein>
<dbReference type="GO" id="GO:0016829">
    <property type="term" value="F:lyase activity"/>
    <property type="evidence" value="ECO:0007669"/>
    <property type="project" value="UniProtKB-KW"/>
</dbReference>
<dbReference type="SFLD" id="SFLDG01068">
    <property type="entry name" value="FeMo_cofactor_biosynthesis_pro"/>
    <property type="match status" value="1"/>
</dbReference>
<accession>A0A6I6K0W0</accession>
<evidence type="ECO:0000256" key="10">
    <source>
        <dbReference type="ARBA" id="ARBA00023014"/>
    </source>
</evidence>
<dbReference type="RefSeq" id="WP_158867975.1">
    <property type="nucleotide sequence ID" value="NZ_CP046401.1"/>
</dbReference>
<comment type="pathway">
    <text evidence="3">Cofactor biosynthesis; Fe-Mo cofactor biosynthesis.</text>
</comment>
<dbReference type="PANTHER" id="PTHR43787:SF13">
    <property type="entry name" value="FEMO COFACTOR BIOSYNTHESIS PROTEIN NIFB"/>
    <property type="match status" value="1"/>
</dbReference>
<evidence type="ECO:0000259" key="15">
    <source>
        <dbReference type="PROSITE" id="PS51918"/>
    </source>
</evidence>
<dbReference type="GO" id="GO:0032324">
    <property type="term" value="P:molybdopterin cofactor biosynthetic process"/>
    <property type="evidence" value="ECO:0007669"/>
    <property type="project" value="UniProtKB-ARBA"/>
</dbReference>